<accession>A0ABS7Z2R0</accession>
<proteinExistence type="predicted"/>
<comment type="caution">
    <text evidence="2">The sequence shown here is derived from an EMBL/GenBank/DDBJ whole genome shotgun (WGS) entry which is preliminary data.</text>
</comment>
<name>A0ABS7Z2R0_9SPHI</name>
<reference evidence="2" key="1">
    <citation type="submission" date="2020-10" db="EMBL/GenBank/DDBJ databases">
        <authorList>
            <person name="Lu T."/>
            <person name="Wang Q."/>
            <person name="Han X."/>
        </authorList>
    </citation>
    <scope>NUCLEOTIDE SEQUENCE</scope>
    <source>
        <strain evidence="2">WQ 366</strain>
    </source>
</reference>
<dbReference type="NCBIfam" id="TIGR02117">
    <property type="entry name" value="chp_urease_rgn"/>
    <property type="match status" value="1"/>
</dbReference>
<dbReference type="RefSeq" id="WP_225551778.1">
    <property type="nucleotide sequence ID" value="NZ_JADEYP010000005.1"/>
</dbReference>
<organism evidence="2 3">
    <name type="scientific">Sphingobacterium bovistauri</name>
    <dbReference type="NCBI Taxonomy" id="2781959"/>
    <lineage>
        <taxon>Bacteria</taxon>
        <taxon>Pseudomonadati</taxon>
        <taxon>Bacteroidota</taxon>
        <taxon>Sphingobacteriia</taxon>
        <taxon>Sphingobacteriales</taxon>
        <taxon>Sphingobacteriaceae</taxon>
        <taxon>Sphingobacterium</taxon>
    </lineage>
</organism>
<evidence type="ECO:0000313" key="3">
    <source>
        <dbReference type="Proteomes" id="UP001165302"/>
    </source>
</evidence>
<dbReference type="EMBL" id="JADEYP010000005">
    <property type="protein sequence ID" value="MCA5004438.1"/>
    <property type="molecule type" value="Genomic_DNA"/>
</dbReference>
<dbReference type="Proteomes" id="UP001165302">
    <property type="component" value="Unassembled WGS sequence"/>
</dbReference>
<sequence length="228" mass="26155">MKYIKMFILYPILAILLFAVIYFAIEAILSRIPADAKAKFSNDKSYTVYLLSNDVHTDVVFPVKSDLVDWRDTFPISDIKSKDSTYNWVGIGWGDKGFYLNTPEWKDLTAKTALVAAIGIGETALHVTYHHQMQEGKLCYKIEIDKEQYQQLINHVLESLETKGDNKPIYIETTAQYGDSDAFYEALGSYSMFYSCNTWTNEALKKANLPSGIWTVFDKGILRWYGYK</sequence>
<evidence type="ECO:0000256" key="1">
    <source>
        <dbReference type="SAM" id="Phobius"/>
    </source>
</evidence>
<keyword evidence="1" id="KW-1133">Transmembrane helix</keyword>
<keyword evidence="1" id="KW-0812">Transmembrane</keyword>
<feature type="transmembrane region" description="Helical" evidence="1">
    <location>
        <begin position="7"/>
        <end position="25"/>
    </location>
</feature>
<gene>
    <name evidence="2" type="ORF">IPZ78_04595</name>
</gene>
<protein>
    <submittedName>
        <fullName evidence="2">TIGR02117 family protein</fullName>
    </submittedName>
</protein>
<keyword evidence="3" id="KW-1185">Reference proteome</keyword>
<dbReference type="Pfam" id="PF09601">
    <property type="entry name" value="DUF2459"/>
    <property type="match status" value="1"/>
</dbReference>
<evidence type="ECO:0000313" key="2">
    <source>
        <dbReference type="EMBL" id="MCA5004438.1"/>
    </source>
</evidence>
<dbReference type="InterPro" id="IPR011727">
    <property type="entry name" value="CHP02117"/>
</dbReference>
<keyword evidence="1" id="KW-0472">Membrane</keyword>